<feature type="chain" id="PRO_5047460416" evidence="1">
    <location>
        <begin position="25"/>
        <end position="288"/>
    </location>
</feature>
<dbReference type="Proteomes" id="UP001595816">
    <property type="component" value="Unassembled WGS sequence"/>
</dbReference>
<keyword evidence="3" id="KW-1185">Reference proteome</keyword>
<organism evidence="2 3">
    <name type="scientific">Hamadaea flava</name>
    <dbReference type="NCBI Taxonomy" id="1742688"/>
    <lineage>
        <taxon>Bacteria</taxon>
        <taxon>Bacillati</taxon>
        <taxon>Actinomycetota</taxon>
        <taxon>Actinomycetes</taxon>
        <taxon>Micromonosporales</taxon>
        <taxon>Micromonosporaceae</taxon>
        <taxon>Hamadaea</taxon>
    </lineage>
</organism>
<proteinExistence type="predicted"/>
<sequence>MNGTRLLLPLLAAVLLTGAACAKADSGTPGDTGSTGSYAADAAVVQVSYVGGFVSPDMLVTRLPLISVYGDGRVVTEGPVIAIYPGPALPNVQVQQISVADVDKLVKLGVDAGVGASTDYGQPGVTDAPDTKFAVLTTSGLKTSQVYALGEANGSGLTDAQVQARAKLKAYLAQLTDLPKTLGQDAVSASKPYEAKGLAAVSRTWNADSSGVGQQPEIAWPGPALPGEPVRTGFELGCVTVTGDQLTATLDAAKKANTATPWTSGGKRWSVTFRPLLPDEASCADLKD</sequence>
<reference evidence="3" key="1">
    <citation type="journal article" date="2019" name="Int. J. Syst. Evol. Microbiol.">
        <title>The Global Catalogue of Microorganisms (GCM) 10K type strain sequencing project: providing services to taxonomists for standard genome sequencing and annotation.</title>
        <authorList>
            <consortium name="The Broad Institute Genomics Platform"/>
            <consortium name="The Broad Institute Genome Sequencing Center for Infectious Disease"/>
            <person name="Wu L."/>
            <person name="Ma J."/>
        </authorList>
    </citation>
    <scope>NUCLEOTIDE SEQUENCE [LARGE SCALE GENOMIC DNA]</scope>
    <source>
        <strain evidence="3">CGMCC 4.7289</strain>
    </source>
</reference>
<comment type="caution">
    <text evidence="2">The sequence shown here is derived from an EMBL/GenBank/DDBJ whole genome shotgun (WGS) entry which is preliminary data.</text>
</comment>
<evidence type="ECO:0000313" key="3">
    <source>
        <dbReference type="Proteomes" id="UP001595816"/>
    </source>
</evidence>
<feature type="signal peptide" evidence="1">
    <location>
        <begin position="1"/>
        <end position="24"/>
    </location>
</feature>
<dbReference type="PROSITE" id="PS51257">
    <property type="entry name" value="PROKAR_LIPOPROTEIN"/>
    <property type="match status" value="1"/>
</dbReference>
<keyword evidence="1" id="KW-0732">Signal</keyword>
<evidence type="ECO:0000313" key="2">
    <source>
        <dbReference type="EMBL" id="MFC4131281.1"/>
    </source>
</evidence>
<name>A0ABV8LK04_9ACTN</name>
<evidence type="ECO:0000256" key="1">
    <source>
        <dbReference type="SAM" id="SignalP"/>
    </source>
</evidence>
<protein>
    <submittedName>
        <fullName evidence="2">Uncharacterized protein</fullName>
    </submittedName>
</protein>
<accession>A0ABV8LK04</accession>
<gene>
    <name evidence="2" type="ORF">ACFOZ4_11770</name>
</gene>
<dbReference type="EMBL" id="JBHSAY010000006">
    <property type="protein sequence ID" value="MFC4131281.1"/>
    <property type="molecule type" value="Genomic_DNA"/>
</dbReference>
<dbReference type="RefSeq" id="WP_253754667.1">
    <property type="nucleotide sequence ID" value="NZ_JAMZDZ010000001.1"/>
</dbReference>